<evidence type="ECO:0000313" key="1">
    <source>
        <dbReference type="EMBL" id="KAK2170030.1"/>
    </source>
</evidence>
<accession>A0AAD9KFB4</accession>
<name>A0AAD9KFB4_RIDPI</name>
<dbReference type="AlphaFoldDB" id="A0AAD9KFB4"/>
<dbReference type="Proteomes" id="UP001209878">
    <property type="component" value="Unassembled WGS sequence"/>
</dbReference>
<reference evidence="1" key="1">
    <citation type="journal article" date="2023" name="Mol. Biol. Evol.">
        <title>Third-Generation Sequencing Reveals the Adaptive Role of the Epigenome in Three Deep-Sea Polychaetes.</title>
        <authorList>
            <person name="Perez M."/>
            <person name="Aroh O."/>
            <person name="Sun Y."/>
            <person name="Lan Y."/>
            <person name="Juniper S.K."/>
            <person name="Young C.R."/>
            <person name="Angers B."/>
            <person name="Qian P.Y."/>
        </authorList>
    </citation>
    <scope>NUCLEOTIDE SEQUENCE</scope>
    <source>
        <strain evidence="1">R07B-5</strain>
    </source>
</reference>
<comment type="caution">
    <text evidence="1">The sequence shown here is derived from an EMBL/GenBank/DDBJ whole genome shotgun (WGS) entry which is preliminary data.</text>
</comment>
<gene>
    <name evidence="1" type="ORF">NP493_1167g00036</name>
</gene>
<proteinExistence type="predicted"/>
<evidence type="ECO:0000313" key="2">
    <source>
        <dbReference type="Proteomes" id="UP001209878"/>
    </source>
</evidence>
<protein>
    <submittedName>
        <fullName evidence="1">Uncharacterized protein</fullName>
    </submittedName>
</protein>
<keyword evidence="2" id="KW-1185">Reference proteome</keyword>
<organism evidence="1 2">
    <name type="scientific">Ridgeia piscesae</name>
    <name type="common">Tubeworm</name>
    <dbReference type="NCBI Taxonomy" id="27915"/>
    <lineage>
        <taxon>Eukaryota</taxon>
        <taxon>Metazoa</taxon>
        <taxon>Spiralia</taxon>
        <taxon>Lophotrochozoa</taxon>
        <taxon>Annelida</taxon>
        <taxon>Polychaeta</taxon>
        <taxon>Sedentaria</taxon>
        <taxon>Canalipalpata</taxon>
        <taxon>Sabellida</taxon>
        <taxon>Siboglinidae</taxon>
        <taxon>Ridgeia</taxon>
    </lineage>
</organism>
<dbReference type="EMBL" id="JAODUO010001165">
    <property type="protein sequence ID" value="KAK2170030.1"/>
    <property type="molecule type" value="Genomic_DNA"/>
</dbReference>
<sequence length="67" mass="7398">MLTPARNSRHLRSTNSNPLYIPRVKTKAGTKAFSVAAPTVWNSLPASVKSEDNNYSFIQPTSKHLSL</sequence>